<proteinExistence type="predicted"/>
<evidence type="ECO:0000313" key="2">
    <source>
        <dbReference type="EMBL" id="MET3695335.1"/>
    </source>
</evidence>
<name>A0ABV2LBV2_9HYPH</name>
<dbReference type="RefSeq" id="WP_238278997.1">
    <property type="nucleotide sequence ID" value="NZ_BPQL01000048.1"/>
</dbReference>
<organism evidence="2 3">
    <name type="scientific">Methylobacterium goesingense</name>
    <dbReference type="NCBI Taxonomy" id="243690"/>
    <lineage>
        <taxon>Bacteria</taxon>
        <taxon>Pseudomonadati</taxon>
        <taxon>Pseudomonadota</taxon>
        <taxon>Alphaproteobacteria</taxon>
        <taxon>Hyphomicrobiales</taxon>
        <taxon>Methylobacteriaceae</taxon>
        <taxon>Methylobacterium</taxon>
    </lineage>
</organism>
<dbReference type="CDD" id="cd04847">
    <property type="entry name" value="Peptidases_S8_Subtilisin_like_2"/>
    <property type="match status" value="1"/>
</dbReference>
<dbReference type="Gene3D" id="3.40.50.200">
    <property type="entry name" value="Peptidase S8/S53 domain"/>
    <property type="match status" value="1"/>
</dbReference>
<protein>
    <recommendedName>
        <fullName evidence="1">Peptidase S8/S53 domain-containing protein</fullName>
    </recommendedName>
</protein>
<dbReference type="EMBL" id="JBEPMM010000026">
    <property type="protein sequence ID" value="MET3695335.1"/>
    <property type="molecule type" value="Genomic_DNA"/>
</dbReference>
<dbReference type="Pfam" id="PF00082">
    <property type="entry name" value="Peptidase_S8"/>
    <property type="match status" value="1"/>
</dbReference>
<comment type="caution">
    <text evidence="2">The sequence shown here is derived from an EMBL/GenBank/DDBJ whole genome shotgun (WGS) entry which is preliminary data.</text>
</comment>
<gene>
    <name evidence="2" type="ORF">ABID43_004903</name>
</gene>
<dbReference type="SUPFAM" id="SSF52743">
    <property type="entry name" value="Subtilisin-like"/>
    <property type="match status" value="1"/>
</dbReference>
<dbReference type="InterPro" id="IPR036852">
    <property type="entry name" value="Peptidase_S8/S53_dom_sf"/>
</dbReference>
<feature type="domain" description="Peptidase S8/S53" evidence="1">
    <location>
        <begin position="361"/>
        <end position="622"/>
    </location>
</feature>
<evidence type="ECO:0000259" key="1">
    <source>
        <dbReference type="Pfam" id="PF00082"/>
    </source>
</evidence>
<reference evidence="2 3" key="1">
    <citation type="submission" date="2024-06" db="EMBL/GenBank/DDBJ databases">
        <title>Genomic Encyclopedia of Type Strains, Phase IV (KMG-IV): sequencing the most valuable type-strain genomes for metagenomic binning, comparative biology and taxonomic classification.</title>
        <authorList>
            <person name="Goeker M."/>
        </authorList>
    </citation>
    <scope>NUCLEOTIDE SEQUENCE [LARGE SCALE GENOMIC DNA]</scope>
    <source>
        <strain evidence="2 3">DSM 21331</strain>
    </source>
</reference>
<dbReference type="InterPro" id="IPR034074">
    <property type="entry name" value="Y4bN_pept_dom"/>
</dbReference>
<dbReference type="InterPro" id="IPR000209">
    <property type="entry name" value="Peptidase_S8/S53_dom"/>
</dbReference>
<accession>A0ABV2LBV2</accession>
<evidence type="ECO:0000313" key="3">
    <source>
        <dbReference type="Proteomes" id="UP001549145"/>
    </source>
</evidence>
<keyword evidence="3" id="KW-1185">Reference proteome</keyword>
<sequence length="848" mass="92391">MVGPIQIILNTDNFEEGRDVGGGGPKKDFFAGRDALFRAHKQSLINQLNAVGETLAAQQNGNIGFIKVFLRREAWAKSHRPLRAIFNPNRISLVGGGDIGEMYFEAQPNVLSAVAREISKAEENTRLKYDENSGREMPNPSAAKSETGAIDRIELYGPSDRRQFSVEEALNWLANPMTGSSYQVEMFEVPPARGRWDAVGQDRQRLYASFLDGLTAIGQGLAVQRLQTGEKDQPQLTLRLARSAEPPTVQLTMSQSADRKRPRELAPFDADLKRHRRLLAFLDHHPLVRRVDLPPIVTRTTVRGRLSARSSAGVGQPSCQQASLPQRNTTRTYPKLGIIDGGIGASLSDWVIDRWDILNDVDVDADHGTFIGGLAVGGNTLNGLEICPEPDGAELVDIAVFPTEDNPTAFTSYYPDGLPQFFDEIGYAVADAKARHDVRVFNMSLNIQHPAEPDRYSGYAKRLDDLADAHNAIFFISAGNTAPQSLRPEWHQDETQALVALASARNDSMLMPAESVRNVSVAALNPPGLSNVVPHAPARYSRRGPGLRAGVKPDLAHIGGSGSPQSPLGHGLSSVKPNGDVCDGCGTSYASPLGAKSAAVLDHNIEGEVSRETLIGLLLHHARLPKVLAGKTLATVARDLAGFGMPPSAREILEGNDHQITLVFASRIRPNQQIEFQFAWPPSLVTPEGKCRGSAKLTLVSTPPLDTRFGSEFVRVNVDASLQQEDFDAEGKPRWKGRLDPVYLPKNNEGAAFEAERIEHGLKWSPVKAFAKTMPRGVGKSSSWRMFVSYVTRAGEQMPEDGVPFTALLTISDPQGAAPVFNDMRQTLNALGVRIEDIRTAARVATRI</sequence>
<dbReference type="Proteomes" id="UP001549145">
    <property type="component" value="Unassembled WGS sequence"/>
</dbReference>